<feature type="coiled-coil region" evidence="1">
    <location>
        <begin position="73"/>
        <end position="145"/>
    </location>
</feature>
<reference evidence="3" key="1">
    <citation type="journal article" date="2020" name="Stud. Mycol.">
        <title>101 Dothideomycetes genomes: a test case for predicting lifestyles and emergence of pathogens.</title>
        <authorList>
            <person name="Haridas S."/>
            <person name="Albert R."/>
            <person name="Binder M."/>
            <person name="Bloem J."/>
            <person name="Labutti K."/>
            <person name="Salamov A."/>
            <person name="Andreopoulos B."/>
            <person name="Baker S."/>
            <person name="Barry K."/>
            <person name="Bills G."/>
            <person name="Bluhm B."/>
            <person name="Cannon C."/>
            <person name="Castanera R."/>
            <person name="Culley D."/>
            <person name="Daum C."/>
            <person name="Ezra D."/>
            <person name="Gonzalez J."/>
            <person name="Henrissat B."/>
            <person name="Kuo A."/>
            <person name="Liang C."/>
            <person name="Lipzen A."/>
            <person name="Lutzoni F."/>
            <person name="Magnuson J."/>
            <person name="Mondo S."/>
            <person name="Nolan M."/>
            <person name="Ohm R."/>
            <person name="Pangilinan J."/>
            <person name="Park H.-J."/>
            <person name="Ramirez L."/>
            <person name="Alfaro M."/>
            <person name="Sun H."/>
            <person name="Tritt A."/>
            <person name="Yoshinaga Y."/>
            <person name="Zwiers L.-H."/>
            <person name="Turgeon B."/>
            <person name="Goodwin S."/>
            <person name="Spatafora J."/>
            <person name="Crous P."/>
            <person name="Grigoriev I."/>
        </authorList>
    </citation>
    <scope>NUCLEOTIDE SEQUENCE</scope>
    <source>
        <strain evidence="3">CBS 101060</strain>
    </source>
</reference>
<proteinExistence type="predicted"/>
<evidence type="ECO:0000313" key="3">
    <source>
        <dbReference type="EMBL" id="KAF2837535.1"/>
    </source>
</evidence>
<feature type="compositionally biased region" description="Basic and acidic residues" evidence="2">
    <location>
        <begin position="33"/>
        <end position="52"/>
    </location>
</feature>
<dbReference type="EMBL" id="MU006099">
    <property type="protein sequence ID" value="KAF2837535.1"/>
    <property type="molecule type" value="Genomic_DNA"/>
</dbReference>
<protein>
    <submittedName>
        <fullName evidence="3">Uncharacterized protein</fullName>
    </submittedName>
</protein>
<organism evidence="3 4">
    <name type="scientific">Patellaria atrata CBS 101060</name>
    <dbReference type="NCBI Taxonomy" id="1346257"/>
    <lineage>
        <taxon>Eukaryota</taxon>
        <taxon>Fungi</taxon>
        <taxon>Dikarya</taxon>
        <taxon>Ascomycota</taxon>
        <taxon>Pezizomycotina</taxon>
        <taxon>Dothideomycetes</taxon>
        <taxon>Dothideomycetes incertae sedis</taxon>
        <taxon>Patellariales</taxon>
        <taxon>Patellariaceae</taxon>
        <taxon>Patellaria</taxon>
    </lineage>
</organism>
<dbReference type="Proteomes" id="UP000799429">
    <property type="component" value="Unassembled WGS sequence"/>
</dbReference>
<evidence type="ECO:0000256" key="2">
    <source>
        <dbReference type="SAM" id="MobiDB-lite"/>
    </source>
</evidence>
<comment type="caution">
    <text evidence="3">The sequence shown here is derived from an EMBL/GenBank/DDBJ whole genome shotgun (WGS) entry which is preliminary data.</text>
</comment>
<evidence type="ECO:0000256" key="1">
    <source>
        <dbReference type="SAM" id="Coils"/>
    </source>
</evidence>
<dbReference type="AlphaFoldDB" id="A0A9P4S7N6"/>
<keyword evidence="1" id="KW-0175">Coiled coil</keyword>
<name>A0A9P4S7N6_9PEZI</name>
<keyword evidence="4" id="KW-1185">Reference proteome</keyword>
<gene>
    <name evidence="3" type="ORF">M501DRAFT_995483</name>
</gene>
<accession>A0A9P4S7N6</accession>
<evidence type="ECO:0000313" key="4">
    <source>
        <dbReference type="Proteomes" id="UP000799429"/>
    </source>
</evidence>
<sequence length="281" mass="32343">MKPLQPASSVGSLDLASICSSERSSIIFSPEESNNRGEASESPQDRDDEKLSPEQIESEQASKQFQIETLRDLNEARHDTIELRKAFEEKEEEYNSELAVYENMLAQGEDVPSREDFDIFFLQRNMEITRLLVKAEKDLEAAKERYEEAWGFHPDARYHPNNQDDGWDYPLSLEEIAETIVDRASIKAWLSGLPDIEVTQMEDADKEEESKFDQSSDSWEAKSVAISDAISAHAYDEFERRCIDRWMAVKTAQLEKAPTKQMPDWEYLKARATEDLEVLFA</sequence>
<feature type="region of interest" description="Disordered" evidence="2">
    <location>
        <begin position="24"/>
        <end position="64"/>
    </location>
</feature>